<organism evidence="3">
    <name type="scientific">Naegleria gruberi</name>
    <name type="common">Amoeba</name>
    <dbReference type="NCBI Taxonomy" id="5762"/>
    <lineage>
        <taxon>Eukaryota</taxon>
        <taxon>Discoba</taxon>
        <taxon>Heterolobosea</taxon>
        <taxon>Tetramitia</taxon>
        <taxon>Eutetramitia</taxon>
        <taxon>Vahlkampfiidae</taxon>
        <taxon>Naegleria</taxon>
    </lineage>
</organism>
<keyword evidence="1" id="KW-0812">Transmembrane</keyword>
<evidence type="ECO:0000313" key="2">
    <source>
        <dbReference type="EMBL" id="EFC48112.1"/>
    </source>
</evidence>
<proteinExistence type="predicted"/>
<dbReference type="OrthoDB" id="10258069at2759"/>
<evidence type="ECO:0000313" key="3">
    <source>
        <dbReference type="Proteomes" id="UP000006671"/>
    </source>
</evidence>
<name>D2V5G7_NAEGR</name>
<accession>D2V5G7</accession>
<dbReference type="InParanoid" id="D2V5G7"/>
<dbReference type="EMBL" id="GG738852">
    <property type="protein sequence ID" value="EFC48112.1"/>
    <property type="molecule type" value="Genomic_DNA"/>
</dbReference>
<dbReference type="OMA" id="CPQKERN"/>
<feature type="transmembrane region" description="Helical" evidence="1">
    <location>
        <begin position="613"/>
        <end position="632"/>
    </location>
</feature>
<feature type="transmembrane region" description="Helical" evidence="1">
    <location>
        <begin position="12"/>
        <end position="30"/>
    </location>
</feature>
<dbReference type="RefSeq" id="XP_002680856.1">
    <property type="nucleotide sequence ID" value="XM_002680810.1"/>
</dbReference>
<sequence length="658" mass="75724">MPVIFIGGSPRVTIFFIGLFIFFQFFNQILDFYSGGPNDSSSSSYNSAGSDHYRRDLSAYSENQFDSRILNLPRKVFSIPNTRQLYKYKVSPSAMDSRQSNYFSTYLLLSPSSHQEKELNSNINNNNNINNIGKAAADISKLVIHEDTALNSTFEFVGSIIRLQLFNLKNELSRVDTEMLMKLEEANILRWELADDQLIENSKVYFTKKGSAHYRNRDCIFMVTERVDIHESDRVKTYVEARKICPQKERNRIFNLYEYGPEVTSISDTSLDEDCVMASFVNDFYEYRIICANGTLLQNGPPLLKMDKTNPRIPRMKDLHNVLALHEVKLPDNQFSVLSLKENADVIDVRNQQFHSMYDNDFKHGPLVESNTYKLINGTWEKSRIDNNLPGALTGILSRSAHRLYDVYYRGKEISYQSGDGRTTVFPAHGGCMYIYRPSGENLSVDKTTYYSFVGTGFGLYDVRSLQERYYSQDQLTLAVFESLKKRLERYNHPDFIAINHDGSYIVVVHQIVGFVFKIEGKGLALKSMLNLRIEREGSHLKYYSAPIQSLTFISDNNLAVMLDDGSISVYDVTSLDSDRKGSTYGSYFNSDYHSKNSRDEDTIWDDMFDKPVFYLVLIILVVCFVYNEFLIRKKIQAHRAAYQLARNQQQTQTTPAQ</sequence>
<keyword evidence="3" id="KW-1185">Reference proteome</keyword>
<gene>
    <name evidence="2" type="ORF">NAEGRDRAFT_46679</name>
</gene>
<protein>
    <submittedName>
        <fullName evidence="2">Predicted protein</fullName>
    </submittedName>
</protein>
<reference evidence="2 3" key="1">
    <citation type="journal article" date="2010" name="Cell">
        <title>The genome of Naegleria gruberi illuminates early eukaryotic versatility.</title>
        <authorList>
            <person name="Fritz-Laylin L.K."/>
            <person name="Prochnik S.E."/>
            <person name="Ginger M.L."/>
            <person name="Dacks J.B."/>
            <person name="Carpenter M.L."/>
            <person name="Field M.C."/>
            <person name="Kuo A."/>
            <person name="Paredez A."/>
            <person name="Chapman J."/>
            <person name="Pham J."/>
            <person name="Shu S."/>
            <person name="Neupane R."/>
            <person name="Cipriano M."/>
            <person name="Mancuso J."/>
            <person name="Tu H."/>
            <person name="Salamov A."/>
            <person name="Lindquist E."/>
            <person name="Shapiro H."/>
            <person name="Lucas S."/>
            <person name="Grigoriev I.V."/>
            <person name="Cande W.Z."/>
            <person name="Fulton C."/>
            <person name="Rokhsar D.S."/>
            <person name="Dawson S.C."/>
        </authorList>
    </citation>
    <scope>NUCLEOTIDE SEQUENCE [LARGE SCALE GENOMIC DNA]</scope>
    <source>
        <strain evidence="2 3">NEG-M</strain>
    </source>
</reference>
<keyword evidence="1" id="KW-1133">Transmembrane helix</keyword>
<dbReference type="KEGG" id="ngr:NAEGRDRAFT_46679"/>
<evidence type="ECO:0000256" key="1">
    <source>
        <dbReference type="SAM" id="Phobius"/>
    </source>
</evidence>
<dbReference type="AlphaFoldDB" id="D2V5G7"/>
<keyword evidence="1" id="KW-0472">Membrane</keyword>
<dbReference type="Proteomes" id="UP000006671">
    <property type="component" value="Unassembled WGS sequence"/>
</dbReference>
<dbReference type="VEuPathDB" id="AmoebaDB:NAEGRDRAFT_46679"/>
<dbReference type="GeneID" id="8849573"/>